<evidence type="ECO:0000313" key="7">
    <source>
        <dbReference type="Proteomes" id="UP000246991"/>
    </source>
</evidence>
<dbReference type="GO" id="GO:0000054">
    <property type="term" value="P:ribosomal subunit export from nucleus"/>
    <property type="evidence" value="ECO:0007669"/>
    <property type="project" value="TreeGrafter"/>
</dbReference>
<reference evidence="6 7" key="1">
    <citation type="submission" date="2018-03" db="EMBL/GenBank/DDBJ databases">
        <title>Genomes of Pezizomycetes fungi and the evolution of truffles.</title>
        <authorList>
            <person name="Murat C."/>
            <person name="Payen T."/>
            <person name="Noel B."/>
            <person name="Kuo A."/>
            <person name="Martin F.M."/>
        </authorList>
    </citation>
    <scope>NUCLEOTIDE SEQUENCE [LARGE SCALE GENOMIC DNA]</scope>
    <source>
        <strain evidence="6">091103-1</strain>
    </source>
</reference>
<dbReference type="SUPFAM" id="SSF52540">
    <property type="entry name" value="P-loop containing nucleoside triphosphate hydrolases"/>
    <property type="match status" value="1"/>
</dbReference>
<evidence type="ECO:0000256" key="1">
    <source>
        <dbReference type="ARBA" id="ARBA00022490"/>
    </source>
</evidence>
<dbReference type="PANTHER" id="PTHR45709">
    <property type="entry name" value="LARGE SUBUNIT GTPASE 1 HOMOLOG-RELATED"/>
    <property type="match status" value="1"/>
</dbReference>
<dbReference type="GO" id="GO:0003924">
    <property type="term" value="F:GTPase activity"/>
    <property type="evidence" value="ECO:0007669"/>
    <property type="project" value="InterPro"/>
</dbReference>
<protein>
    <recommendedName>
        <fullName evidence="8">G domain-containing protein</fullName>
    </recommendedName>
</protein>
<keyword evidence="4" id="KW-0342">GTP-binding</keyword>
<evidence type="ECO:0000313" key="6">
    <source>
        <dbReference type="EMBL" id="PWW79127.1"/>
    </source>
</evidence>
<dbReference type="AlphaFoldDB" id="A0A317T088"/>
<name>A0A317T088_9PEZI</name>
<dbReference type="GO" id="GO:0005525">
    <property type="term" value="F:GTP binding"/>
    <property type="evidence" value="ECO:0007669"/>
    <property type="project" value="UniProtKB-KW"/>
</dbReference>
<feature type="compositionally biased region" description="Basic residues" evidence="5">
    <location>
        <begin position="22"/>
        <end position="33"/>
    </location>
</feature>
<keyword evidence="3" id="KW-0378">Hydrolase</keyword>
<sequence length="289" mass="33137">MVLAESENRVGLCRALINSKSGSKHKTNSKHRGNGAGRGGRGDGFEAVRERCRKMVLYTTEKHAADWYRMGSTTQQNDLYADRPLPANVRRRKSCENQNTARRTPSCTGVEALAELQEAKDLLMTPFERNLEVWGQLWRVTERSDLVVQIVGARNPPMFRGEDLERYVKEVDKRKTNLPLVNKADMMTAEQRSEWVDYFEKEGISYRFPSAALVKQTNEEYYSVDEEEEPVEEVVVVAAEEGKEAEFLLLTSLRRCFWNMPPLLRIKTRRALERTQIGLVGYPNFGKPS</sequence>
<dbReference type="InterPro" id="IPR027417">
    <property type="entry name" value="P-loop_NTPase"/>
</dbReference>
<organism evidence="6 7">
    <name type="scientific">Tuber magnatum</name>
    <name type="common">white Piedmont truffle</name>
    <dbReference type="NCBI Taxonomy" id="42249"/>
    <lineage>
        <taxon>Eukaryota</taxon>
        <taxon>Fungi</taxon>
        <taxon>Dikarya</taxon>
        <taxon>Ascomycota</taxon>
        <taxon>Pezizomycotina</taxon>
        <taxon>Pezizomycetes</taxon>
        <taxon>Pezizales</taxon>
        <taxon>Tuberaceae</taxon>
        <taxon>Tuber</taxon>
    </lineage>
</organism>
<gene>
    <name evidence="6" type="ORF">C7212DRAFT_340051</name>
</gene>
<keyword evidence="7" id="KW-1185">Reference proteome</keyword>
<dbReference type="GO" id="GO:0005829">
    <property type="term" value="C:cytosol"/>
    <property type="evidence" value="ECO:0007669"/>
    <property type="project" value="TreeGrafter"/>
</dbReference>
<keyword evidence="1" id="KW-0963">Cytoplasm</keyword>
<feature type="region of interest" description="Disordered" evidence="5">
    <location>
        <begin position="18"/>
        <end position="44"/>
    </location>
</feature>
<dbReference type="PANTHER" id="PTHR45709:SF2">
    <property type="entry name" value="LARGE SUBUNIT GTPASE 1 HOMOLOG"/>
    <property type="match status" value="1"/>
</dbReference>
<dbReference type="OrthoDB" id="61815at2759"/>
<dbReference type="EMBL" id="PYWC01000010">
    <property type="protein sequence ID" value="PWW79127.1"/>
    <property type="molecule type" value="Genomic_DNA"/>
</dbReference>
<dbReference type="STRING" id="42249.A0A317T088"/>
<accession>A0A317T088</accession>
<dbReference type="InterPro" id="IPR043358">
    <property type="entry name" value="GNL1-like"/>
</dbReference>
<evidence type="ECO:0000256" key="5">
    <source>
        <dbReference type="SAM" id="MobiDB-lite"/>
    </source>
</evidence>
<proteinExistence type="predicted"/>
<keyword evidence="2" id="KW-0547">Nucleotide-binding</keyword>
<evidence type="ECO:0000256" key="4">
    <source>
        <dbReference type="ARBA" id="ARBA00023134"/>
    </source>
</evidence>
<evidence type="ECO:0000256" key="2">
    <source>
        <dbReference type="ARBA" id="ARBA00022741"/>
    </source>
</evidence>
<comment type="caution">
    <text evidence="6">The sequence shown here is derived from an EMBL/GenBank/DDBJ whole genome shotgun (WGS) entry which is preliminary data.</text>
</comment>
<evidence type="ECO:0008006" key="8">
    <source>
        <dbReference type="Google" id="ProtNLM"/>
    </source>
</evidence>
<evidence type="ECO:0000256" key="3">
    <source>
        <dbReference type="ARBA" id="ARBA00022801"/>
    </source>
</evidence>
<dbReference type="Proteomes" id="UP000246991">
    <property type="component" value="Unassembled WGS sequence"/>
</dbReference>
<dbReference type="Gene3D" id="3.40.50.300">
    <property type="entry name" value="P-loop containing nucleotide triphosphate hydrolases"/>
    <property type="match status" value="1"/>
</dbReference>